<accession>A0A2A7MT43</accession>
<dbReference type="Pfam" id="PF07690">
    <property type="entry name" value="MFS_1"/>
    <property type="match status" value="1"/>
</dbReference>
<gene>
    <name evidence="8" type="ORF">CQY20_23695</name>
</gene>
<feature type="domain" description="Major facilitator superfamily (MFS) profile" evidence="7">
    <location>
        <begin position="105"/>
        <end position="476"/>
    </location>
</feature>
<evidence type="ECO:0000256" key="1">
    <source>
        <dbReference type="ARBA" id="ARBA00004651"/>
    </source>
</evidence>
<evidence type="ECO:0000256" key="4">
    <source>
        <dbReference type="ARBA" id="ARBA00023136"/>
    </source>
</evidence>
<dbReference type="InterPro" id="IPR036259">
    <property type="entry name" value="MFS_trans_sf"/>
</dbReference>
<dbReference type="GO" id="GO:0022857">
    <property type="term" value="F:transmembrane transporter activity"/>
    <property type="evidence" value="ECO:0007669"/>
    <property type="project" value="InterPro"/>
</dbReference>
<dbReference type="InterPro" id="IPR052952">
    <property type="entry name" value="MFS-Transporter"/>
</dbReference>
<feature type="transmembrane region" description="Helical" evidence="6">
    <location>
        <begin position="171"/>
        <end position="192"/>
    </location>
</feature>
<proteinExistence type="predicted"/>
<evidence type="ECO:0000256" key="6">
    <source>
        <dbReference type="SAM" id="Phobius"/>
    </source>
</evidence>
<feature type="compositionally biased region" description="Basic residues" evidence="5">
    <location>
        <begin position="46"/>
        <end position="64"/>
    </location>
</feature>
<dbReference type="Gene3D" id="1.20.1250.20">
    <property type="entry name" value="MFS general substrate transporter like domains"/>
    <property type="match status" value="2"/>
</dbReference>
<feature type="transmembrane region" description="Helical" evidence="6">
    <location>
        <begin position="364"/>
        <end position="381"/>
    </location>
</feature>
<feature type="transmembrane region" description="Helical" evidence="6">
    <location>
        <begin position="333"/>
        <end position="352"/>
    </location>
</feature>
<dbReference type="SUPFAM" id="SSF103473">
    <property type="entry name" value="MFS general substrate transporter"/>
    <property type="match status" value="1"/>
</dbReference>
<reference evidence="8 9" key="1">
    <citation type="submission" date="2017-10" db="EMBL/GenBank/DDBJ databases">
        <title>The new phylogeny of genus Mycobacterium.</title>
        <authorList>
            <person name="Tortoli E."/>
            <person name="Trovato A."/>
            <person name="Cirillo D.M."/>
        </authorList>
    </citation>
    <scope>NUCLEOTIDE SEQUENCE [LARGE SCALE GENOMIC DNA]</scope>
    <source>
        <strain evidence="8 9">CCUG37673</strain>
    </source>
</reference>
<evidence type="ECO:0000256" key="3">
    <source>
        <dbReference type="ARBA" id="ARBA00022989"/>
    </source>
</evidence>
<evidence type="ECO:0000256" key="5">
    <source>
        <dbReference type="SAM" id="MobiDB-lite"/>
    </source>
</evidence>
<feature type="region of interest" description="Disordered" evidence="5">
    <location>
        <begin position="39"/>
        <end position="86"/>
    </location>
</feature>
<dbReference type="PANTHER" id="PTHR23527">
    <property type="entry name" value="BLL3282 PROTEIN"/>
    <property type="match status" value="1"/>
</dbReference>
<feature type="transmembrane region" description="Helical" evidence="6">
    <location>
        <begin position="387"/>
        <end position="409"/>
    </location>
</feature>
<organism evidence="8 9">
    <name type="scientific">Mycolicibacterium agri</name>
    <name type="common">Mycobacterium agri</name>
    <dbReference type="NCBI Taxonomy" id="36811"/>
    <lineage>
        <taxon>Bacteria</taxon>
        <taxon>Bacillati</taxon>
        <taxon>Actinomycetota</taxon>
        <taxon>Actinomycetes</taxon>
        <taxon>Mycobacteriales</taxon>
        <taxon>Mycobacteriaceae</taxon>
        <taxon>Mycolicibacterium</taxon>
    </lineage>
</organism>
<keyword evidence="2 6" id="KW-0812">Transmembrane</keyword>
<feature type="transmembrane region" description="Helical" evidence="6">
    <location>
        <begin position="421"/>
        <end position="445"/>
    </location>
</feature>
<feature type="transmembrane region" description="Helical" evidence="6">
    <location>
        <begin position="451"/>
        <end position="471"/>
    </location>
</feature>
<dbReference type="InterPro" id="IPR011701">
    <property type="entry name" value="MFS"/>
</dbReference>
<evidence type="ECO:0000256" key="2">
    <source>
        <dbReference type="ARBA" id="ARBA00022692"/>
    </source>
</evidence>
<comment type="subcellular location">
    <subcellularLocation>
        <location evidence="1">Cell membrane</location>
        <topology evidence="1">Multi-pass membrane protein</topology>
    </subcellularLocation>
</comment>
<feature type="transmembrane region" description="Helical" evidence="6">
    <location>
        <begin position="107"/>
        <end position="128"/>
    </location>
</feature>
<keyword evidence="4 6" id="KW-0472">Membrane</keyword>
<dbReference type="GO" id="GO:0005886">
    <property type="term" value="C:plasma membrane"/>
    <property type="evidence" value="ECO:0007669"/>
    <property type="project" value="UniProtKB-SubCell"/>
</dbReference>
<feature type="region of interest" description="Disordered" evidence="5">
    <location>
        <begin position="1"/>
        <end position="24"/>
    </location>
</feature>
<dbReference type="InterPro" id="IPR020846">
    <property type="entry name" value="MFS_dom"/>
</dbReference>
<keyword evidence="9" id="KW-1185">Reference proteome</keyword>
<dbReference type="AlphaFoldDB" id="A0A2A7MT43"/>
<dbReference type="PROSITE" id="PS50850">
    <property type="entry name" value="MFS"/>
    <property type="match status" value="1"/>
</dbReference>
<evidence type="ECO:0000313" key="9">
    <source>
        <dbReference type="Proteomes" id="UP000220914"/>
    </source>
</evidence>
<name>A0A2A7MT43_MYCAG</name>
<evidence type="ECO:0000313" key="8">
    <source>
        <dbReference type="EMBL" id="PEG34885.1"/>
    </source>
</evidence>
<keyword evidence="3 6" id="KW-1133">Transmembrane helix</keyword>
<feature type="transmembrane region" description="Helical" evidence="6">
    <location>
        <begin position="297"/>
        <end position="321"/>
    </location>
</feature>
<protein>
    <submittedName>
        <fullName evidence="8">MFS transporter</fullName>
    </submittedName>
</protein>
<dbReference type="EMBL" id="PDCP01000054">
    <property type="protein sequence ID" value="PEG34885.1"/>
    <property type="molecule type" value="Genomic_DNA"/>
</dbReference>
<dbReference type="Proteomes" id="UP000220914">
    <property type="component" value="Unassembled WGS sequence"/>
</dbReference>
<feature type="transmembrane region" description="Helical" evidence="6">
    <location>
        <begin position="140"/>
        <end position="159"/>
    </location>
</feature>
<feature type="compositionally biased region" description="Basic residues" evidence="5">
    <location>
        <begin position="73"/>
        <end position="86"/>
    </location>
</feature>
<comment type="caution">
    <text evidence="8">The sequence shown here is derived from an EMBL/GenBank/DDBJ whole genome shotgun (WGS) entry which is preliminary data.</text>
</comment>
<evidence type="ECO:0000259" key="7">
    <source>
        <dbReference type="PROSITE" id="PS50850"/>
    </source>
</evidence>
<sequence>MGPRIPAPTVGADADNDHDAHGLPPRYLRRLAHARRRLAALPGGTARRRPGAARQRSPVRHGRKGSGGQTQGSHRRPGGGVRHRRCHRGPTARCVLTAGKKWVRAGLVALAVDAVGVLPIFLTGALAVQLRADFGLSLDSVGLVFASYFGAAALLSIPFRHASERVGLQASLRIGLVIYAAALLGMGGLASSTLEMCLLAGAAGVGTAVTRTASSVLVAWHYEPTRQGLAFGIKHSSIPVAYVVAGISVPAVALTIGWRWVYAISAVLALTVVAMVPRSRGRLAHGAKPGAPDLSRWQLAVAAMSFGLGAAAAGSLGAYSVSTAVSAGLSQGAAGVLVAAGSIVGLASRIGVGYWADRRAGNQLDLVAGMMAAGTAGFLLLAVPHHIVVSIAVPIAFATGWAWLGAYNLAMTRLNPDAPGAVMGVVQTGAFVGSIAGPVILGILAERHSHGAAWIGAAIASLLATVVIIALRRRLASVPVADAESIDTDRS</sequence>
<dbReference type="OrthoDB" id="7030876at2"/>
<dbReference type="PANTHER" id="PTHR23527:SF1">
    <property type="entry name" value="BLL3282 PROTEIN"/>
    <property type="match status" value="1"/>
</dbReference>
<feature type="transmembrane region" description="Helical" evidence="6">
    <location>
        <begin position="260"/>
        <end position="276"/>
    </location>
</feature>